<keyword evidence="9" id="KW-1185">Reference proteome</keyword>
<feature type="transmembrane region" description="Helical" evidence="6">
    <location>
        <begin position="86"/>
        <end position="105"/>
    </location>
</feature>
<feature type="transmembrane region" description="Helical" evidence="6">
    <location>
        <begin position="445"/>
        <end position="464"/>
    </location>
</feature>
<dbReference type="EMBL" id="FQZG01000053">
    <property type="protein sequence ID" value="SHJ49813.1"/>
    <property type="molecule type" value="Genomic_DNA"/>
</dbReference>
<dbReference type="InterPro" id="IPR036259">
    <property type="entry name" value="MFS_trans_sf"/>
</dbReference>
<protein>
    <submittedName>
        <fullName evidence="8">Major Facilitator Superfamily protein</fullName>
    </submittedName>
</protein>
<dbReference type="PROSITE" id="PS50850">
    <property type="entry name" value="MFS"/>
    <property type="match status" value="1"/>
</dbReference>
<dbReference type="AlphaFoldDB" id="A0A1M6JT17"/>
<dbReference type="Pfam" id="PF07690">
    <property type="entry name" value="MFS_1"/>
    <property type="match status" value="2"/>
</dbReference>
<feature type="transmembrane region" description="Helical" evidence="6">
    <location>
        <begin position="206"/>
        <end position="224"/>
    </location>
</feature>
<feature type="transmembrane region" description="Helical" evidence="6">
    <location>
        <begin position="143"/>
        <end position="168"/>
    </location>
</feature>
<evidence type="ECO:0000256" key="6">
    <source>
        <dbReference type="SAM" id="Phobius"/>
    </source>
</evidence>
<feature type="transmembrane region" description="Helical" evidence="6">
    <location>
        <begin position="316"/>
        <end position="333"/>
    </location>
</feature>
<name>A0A1M6JT17_9ACTN</name>
<feature type="transmembrane region" description="Helical" evidence="6">
    <location>
        <begin position="370"/>
        <end position="394"/>
    </location>
</feature>
<organism evidence="8 9">
    <name type="scientific">Tessaracoccus bendigoensis DSM 12906</name>
    <dbReference type="NCBI Taxonomy" id="1123357"/>
    <lineage>
        <taxon>Bacteria</taxon>
        <taxon>Bacillati</taxon>
        <taxon>Actinomycetota</taxon>
        <taxon>Actinomycetes</taxon>
        <taxon>Propionibacteriales</taxon>
        <taxon>Propionibacteriaceae</taxon>
        <taxon>Tessaracoccus</taxon>
    </lineage>
</organism>
<evidence type="ECO:0000256" key="2">
    <source>
        <dbReference type="ARBA" id="ARBA00022448"/>
    </source>
</evidence>
<sequence length="480" mass="49936">MTTVPETDKDKLPLSTVLPIVLSLLVAIFAFQLNASMLSPALATMERELSATTAEIGLTQTAFFTAAALFSLFLPRWGDLIGRRKVMVGMLIVTAVGCAISAVAPSVTVLFIGRIIQGAAGPIVPMSLIMLRAEIPSGRQYALLMAILTSINGGIAGVDALAGGWLAANYGFRSIFWVMTVVCTVAVLSVRFFIKETTASETPPMDWKGVLPIVVALGATLIALNEAGKLAAANWLLVAVLLVVGAVGFVIFWNVEKRVAHPLVSTTYMKQRRTWALLLTTTLTMTGVFAVMNGLVPNLAQDPSVGAGLSADTVSWVTLTPYALAGLLMGPVSGKLAGRLGYNRVLQIGLIGTAAGLGLTLFAAGAPSALLLLFVSIFVGITYAGMSNIMLNGLGIVLSPEDNPGYLPGMNSGAFNLGAGLSFAVLFAASTLITEMSGPRAGYMGGIATGAVILVLAFLASFLIPKPADLDTKQTEGSKP</sequence>
<evidence type="ECO:0000313" key="8">
    <source>
        <dbReference type="EMBL" id="SHJ49813.1"/>
    </source>
</evidence>
<dbReference type="STRING" id="1123357.SAMN02745244_02639"/>
<proteinExistence type="predicted"/>
<dbReference type="GO" id="GO:0005886">
    <property type="term" value="C:plasma membrane"/>
    <property type="evidence" value="ECO:0007669"/>
    <property type="project" value="UniProtKB-SubCell"/>
</dbReference>
<dbReference type="Gene3D" id="1.20.1250.20">
    <property type="entry name" value="MFS general substrate transporter like domains"/>
    <property type="match status" value="2"/>
</dbReference>
<evidence type="ECO:0000256" key="1">
    <source>
        <dbReference type="ARBA" id="ARBA00004651"/>
    </source>
</evidence>
<evidence type="ECO:0000259" key="7">
    <source>
        <dbReference type="PROSITE" id="PS50850"/>
    </source>
</evidence>
<dbReference type="CDD" id="cd17504">
    <property type="entry name" value="MFS_MMR_MDR_like"/>
    <property type="match status" value="1"/>
</dbReference>
<dbReference type="PANTHER" id="PTHR42718">
    <property type="entry name" value="MAJOR FACILITATOR SUPERFAMILY MULTIDRUG TRANSPORTER MFSC"/>
    <property type="match status" value="1"/>
</dbReference>
<feature type="domain" description="Major facilitator superfamily (MFS) profile" evidence="7">
    <location>
        <begin position="20"/>
        <end position="468"/>
    </location>
</feature>
<dbReference type="SUPFAM" id="SSF103473">
    <property type="entry name" value="MFS general substrate transporter"/>
    <property type="match status" value="1"/>
</dbReference>
<feature type="transmembrane region" description="Helical" evidence="6">
    <location>
        <begin position="345"/>
        <end position="364"/>
    </location>
</feature>
<feature type="transmembrane region" description="Helical" evidence="6">
    <location>
        <begin position="53"/>
        <end position="74"/>
    </location>
</feature>
<dbReference type="RefSeq" id="WP_245787982.1">
    <property type="nucleotide sequence ID" value="NZ_FQZG01000053.1"/>
</dbReference>
<dbReference type="InterPro" id="IPR011701">
    <property type="entry name" value="MFS"/>
</dbReference>
<gene>
    <name evidence="8" type="ORF">SAMN02745244_02639</name>
</gene>
<feature type="transmembrane region" description="Helical" evidence="6">
    <location>
        <begin position="414"/>
        <end position="433"/>
    </location>
</feature>
<accession>A0A1M6JT17</accession>
<dbReference type="PANTHER" id="PTHR42718:SF9">
    <property type="entry name" value="MAJOR FACILITATOR SUPERFAMILY MULTIDRUG TRANSPORTER MFSC"/>
    <property type="match status" value="1"/>
</dbReference>
<keyword evidence="5 6" id="KW-0472">Membrane</keyword>
<dbReference type="GO" id="GO:0022857">
    <property type="term" value="F:transmembrane transporter activity"/>
    <property type="evidence" value="ECO:0007669"/>
    <property type="project" value="InterPro"/>
</dbReference>
<reference evidence="8 9" key="1">
    <citation type="submission" date="2016-11" db="EMBL/GenBank/DDBJ databases">
        <authorList>
            <person name="Jaros S."/>
            <person name="Januszkiewicz K."/>
            <person name="Wedrychowicz H."/>
        </authorList>
    </citation>
    <scope>NUCLEOTIDE SEQUENCE [LARGE SCALE GENOMIC DNA]</scope>
    <source>
        <strain evidence="8 9">DSM 12906</strain>
    </source>
</reference>
<comment type="subcellular location">
    <subcellularLocation>
        <location evidence="1">Cell membrane</location>
        <topology evidence="1">Multi-pass membrane protein</topology>
    </subcellularLocation>
</comment>
<dbReference type="InterPro" id="IPR020846">
    <property type="entry name" value="MFS_dom"/>
</dbReference>
<keyword evidence="4 6" id="KW-1133">Transmembrane helix</keyword>
<feature type="transmembrane region" description="Helical" evidence="6">
    <location>
        <begin position="12"/>
        <end position="33"/>
    </location>
</feature>
<evidence type="ECO:0000313" key="9">
    <source>
        <dbReference type="Proteomes" id="UP000184512"/>
    </source>
</evidence>
<evidence type="ECO:0000256" key="5">
    <source>
        <dbReference type="ARBA" id="ARBA00023136"/>
    </source>
</evidence>
<dbReference type="Proteomes" id="UP000184512">
    <property type="component" value="Unassembled WGS sequence"/>
</dbReference>
<evidence type="ECO:0000256" key="3">
    <source>
        <dbReference type="ARBA" id="ARBA00022692"/>
    </source>
</evidence>
<keyword evidence="2" id="KW-0813">Transport</keyword>
<keyword evidence="3 6" id="KW-0812">Transmembrane</keyword>
<evidence type="ECO:0000256" key="4">
    <source>
        <dbReference type="ARBA" id="ARBA00022989"/>
    </source>
</evidence>
<feature type="transmembrane region" description="Helical" evidence="6">
    <location>
        <begin position="111"/>
        <end position="131"/>
    </location>
</feature>
<feature type="transmembrane region" description="Helical" evidence="6">
    <location>
        <begin position="275"/>
        <end position="296"/>
    </location>
</feature>
<feature type="transmembrane region" description="Helical" evidence="6">
    <location>
        <begin position="174"/>
        <end position="194"/>
    </location>
</feature>
<feature type="transmembrane region" description="Helical" evidence="6">
    <location>
        <begin position="230"/>
        <end position="255"/>
    </location>
</feature>